<dbReference type="AlphaFoldDB" id="A0A1R3IR95"/>
<evidence type="ECO:0000313" key="3">
    <source>
        <dbReference type="Proteomes" id="UP000187203"/>
    </source>
</evidence>
<name>A0A1R3IR95_9ROSI</name>
<evidence type="ECO:0000256" key="1">
    <source>
        <dbReference type="SAM" id="MobiDB-lite"/>
    </source>
</evidence>
<feature type="region of interest" description="Disordered" evidence="1">
    <location>
        <begin position="1"/>
        <end position="29"/>
    </location>
</feature>
<accession>A0A1R3IR95</accession>
<comment type="caution">
    <text evidence="2">The sequence shown here is derived from an EMBL/GenBank/DDBJ whole genome shotgun (WGS) entry which is preliminary data.</text>
</comment>
<dbReference type="Proteomes" id="UP000187203">
    <property type="component" value="Unassembled WGS sequence"/>
</dbReference>
<reference evidence="3" key="1">
    <citation type="submission" date="2013-09" db="EMBL/GenBank/DDBJ databases">
        <title>Corchorus olitorius genome sequencing.</title>
        <authorList>
            <person name="Alam M."/>
            <person name="Haque M.S."/>
            <person name="Islam M.S."/>
            <person name="Emdad E.M."/>
            <person name="Islam M.M."/>
            <person name="Ahmed B."/>
            <person name="Halim A."/>
            <person name="Hossen Q.M.M."/>
            <person name="Hossain M.Z."/>
            <person name="Ahmed R."/>
            <person name="Khan M.M."/>
            <person name="Islam R."/>
            <person name="Rashid M.M."/>
            <person name="Khan S.A."/>
            <person name="Rahman M.S."/>
            <person name="Alam M."/>
            <person name="Yahiya A.S."/>
            <person name="Khan M.S."/>
            <person name="Azam M.S."/>
            <person name="Haque T."/>
            <person name="Lashkar M.Z.H."/>
            <person name="Akhand A.I."/>
            <person name="Morshed G."/>
            <person name="Roy S."/>
            <person name="Uddin K.S."/>
            <person name="Rabeya T."/>
            <person name="Hossain A.S."/>
            <person name="Chowdhury A."/>
            <person name="Snigdha A.R."/>
            <person name="Mortoza M.S."/>
            <person name="Matin S.A."/>
            <person name="Hoque S.M.E."/>
            <person name="Islam M.K."/>
            <person name="Roy D.K."/>
            <person name="Haider R."/>
            <person name="Moosa M.M."/>
            <person name="Elias S.M."/>
            <person name="Hasan A.M."/>
            <person name="Jahan S."/>
            <person name="Shafiuddin M."/>
            <person name="Mahmood N."/>
            <person name="Shommy N.S."/>
        </authorList>
    </citation>
    <scope>NUCLEOTIDE SEQUENCE [LARGE SCALE GENOMIC DNA]</scope>
    <source>
        <strain evidence="3">cv. O-4</strain>
    </source>
</reference>
<organism evidence="2 3">
    <name type="scientific">Corchorus olitorius</name>
    <dbReference type="NCBI Taxonomy" id="93759"/>
    <lineage>
        <taxon>Eukaryota</taxon>
        <taxon>Viridiplantae</taxon>
        <taxon>Streptophyta</taxon>
        <taxon>Embryophyta</taxon>
        <taxon>Tracheophyta</taxon>
        <taxon>Spermatophyta</taxon>
        <taxon>Magnoliopsida</taxon>
        <taxon>eudicotyledons</taxon>
        <taxon>Gunneridae</taxon>
        <taxon>Pentapetalae</taxon>
        <taxon>rosids</taxon>
        <taxon>malvids</taxon>
        <taxon>Malvales</taxon>
        <taxon>Malvaceae</taxon>
        <taxon>Grewioideae</taxon>
        <taxon>Apeibeae</taxon>
        <taxon>Corchorus</taxon>
    </lineage>
</organism>
<keyword evidence="3" id="KW-1185">Reference proteome</keyword>
<proteinExistence type="predicted"/>
<evidence type="ECO:0000313" key="2">
    <source>
        <dbReference type="EMBL" id="OMO85097.1"/>
    </source>
</evidence>
<dbReference type="EMBL" id="AWUE01017764">
    <property type="protein sequence ID" value="OMO85097.1"/>
    <property type="molecule type" value="Genomic_DNA"/>
</dbReference>
<sequence>MGNIQRTSRQLRPIFQRSVEPMAAGPMHP</sequence>
<feature type="compositionally biased region" description="Polar residues" evidence="1">
    <location>
        <begin position="1"/>
        <end position="10"/>
    </location>
</feature>
<protein>
    <submittedName>
        <fullName evidence="2">Uncharacterized protein</fullName>
    </submittedName>
</protein>
<gene>
    <name evidence="2" type="ORF">COLO4_21758</name>
</gene>